<reference evidence="2" key="1">
    <citation type="submission" date="2021-10" db="EMBL/GenBank/DDBJ databases">
        <title>Tropical sea cucumber genome reveals ecological adaptation and Cuvierian tubules defense mechanism.</title>
        <authorList>
            <person name="Chen T."/>
        </authorList>
    </citation>
    <scope>NUCLEOTIDE SEQUENCE</scope>
    <source>
        <strain evidence="2">Nanhai2018</strain>
        <tissue evidence="2">Muscle</tissue>
    </source>
</reference>
<accession>A0A9Q1CPS1</accession>
<comment type="caution">
    <text evidence="2">The sequence shown here is derived from an EMBL/GenBank/DDBJ whole genome shotgun (WGS) entry which is preliminary data.</text>
</comment>
<feature type="transmembrane region" description="Helical" evidence="1">
    <location>
        <begin position="82"/>
        <end position="99"/>
    </location>
</feature>
<name>A0A9Q1CPS1_HOLLE</name>
<keyword evidence="3" id="KW-1185">Reference proteome</keyword>
<organism evidence="2 3">
    <name type="scientific">Holothuria leucospilota</name>
    <name type="common">Black long sea cucumber</name>
    <name type="synonym">Mertensiothuria leucospilota</name>
    <dbReference type="NCBI Taxonomy" id="206669"/>
    <lineage>
        <taxon>Eukaryota</taxon>
        <taxon>Metazoa</taxon>
        <taxon>Echinodermata</taxon>
        <taxon>Eleutherozoa</taxon>
        <taxon>Echinozoa</taxon>
        <taxon>Holothuroidea</taxon>
        <taxon>Aspidochirotacea</taxon>
        <taxon>Aspidochirotida</taxon>
        <taxon>Holothuriidae</taxon>
        <taxon>Holothuria</taxon>
    </lineage>
</organism>
<protein>
    <submittedName>
        <fullName evidence="2">Uncharacterized protein</fullName>
    </submittedName>
</protein>
<keyword evidence="1" id="KW-0812">Transmembrane</keyword>
<proteinExistence type="predicted"/>
<dbReference type="Proteomes" id="UP001152320">
    <property type="component" value="Chromosome 1"/>
</dbReference>
<evidence type="ECO:0000313" key="3">
    <source>
        <dbReference type="Proteomes" id="UP001152320"/>
    </source>
</evidence>
<dbReference type="EMBL" id="JAIZAY010000001">
    <property type="protein sequence ID" value="KAJ8048831.1"/>
    <property type="molecule type" value="Genomic_DNA"/>
</dbReference>
<evidence type="ECO:0000256" key="1">
    <source>
        <dbReference type="SAM" id="Phobius"/>
    </source>
</evidence>
<gene>
    <name evidence="2" type="ORF">HOLleu_01302</name>
</gene>
<keyword evidence="1" id="KW-1133">Transmembrane helix</keyword>
<sequence length="105" mass="12245">MLVAALERVERQQRAQRLRQEFLQRRCLSYYLKSVESACYDHTPKALFRKHQSAIGGGVLWIRLQNNFYKTFKTIPRKPPPYIAIFTVLGLWLGGVMALRRMCSG</sequence>
<evidence type="ECO:0000313" key="2">
    <source>
        <dbReference type="EMBL" id="KAJ8048831.1"/>
    </source>
</evidence>
<keyword evidence="1" id="KW-0472">Membrane</keyword>
<dbReference type="AlphaFoldDB" id="A0A9Q1CPS1"/>